<organism evidence="11 12">
    <name type="scientific">Clonorchis sinensis</name>
    <name type="common">Chinese liver fluke</name>
    <dbReference type="NCBI Taxonomy" id="79923"/>
    <lineage>
        <taxon>Eukaryota</taxon>
        <taxon>Metazoa</taxon>
        <taxon>Spiralia</taxon>
        <taxon>Lophotrochozoa</taxon>
        <taxon>Platyhelminthes</taxon>
        <taxon>Trematoda</taxon>
        <taxon>Digenea</taxon>
        <taxon>Opisthorchiida</taxon>
        <taxon>Opisthorchiata</taxon>
        <taxon>Opisthorchiidae</taxon>
        <taxon>Clonorchis</taxon>
    </lineage>
</organism>
<evidence type="ECO:0000256" key="1">
    <source>
        <dbReference type="ARBA" id="ARBA00004319"/>
    </source>
</evidence>
<keyword evidence="7" id="KW-0653">Protein transport</keyword>
<dbReference type="GO" id="GO:0000774">
    <property type="term" value="F:adenyl-nucleotide exchange factor activity"/>
    <property type="evidence" value="ECO:0007669"/>
    <property type="project" value="TreeGrafter"/>
</dbReference>
<comment type="similarity">
    <text evidence="2">Belongs to the SIL1 family.</text>
</comment>
<evidence type="ECO:0000256" key="5">
    <source>
        <dbReference type="ARBA" id="ARBA00022729"/>
    </source>
</evidence>
<evidence type="ECO:0000256" key="10">
    <source>
        <dbReference type="SAM" id="SignalP"/>
    </source>
</evidence>
<proteinExistence type="inferred from homology"/>
<dbReference type="OrthoDB" id="448649at2759"/>
<feature type="chain" id="PRO_5035743789" description="Nucleotide exchange factor SIL1" evidence="10">
    <location>
        <begin position="17"/>
        <end position="468"/>
    </location>
</feature>
<reference evidence="11 12" key="1">
    <citation type="journal article" date="2018" name="Biotechnol. Adv.">
        <title>Improved genomic resources and new bioinformatic workflow for the carcinogenic parasite Clonorchis sinensis: Biotechnological implications.</title>
        <authorList>
            <person name="Wang D."/>
            <person name="Korhonen P.K."/>
            <person name="Gasser R.B."/>
            <person name="Young N.D."/>
        </authorList>
    </citation>
    <scope>NUCLEOTIDE SEQUENCE [LARGE SCALE GENOMIC DNA]</scope>
    <source>
        <strain evidence="11">Cs-k2</strain>
    </source>
</reference>
<dbReference type="InterPro" id="IPR011989">
    <property type="entry name" value="ARM-like"/>
</dbReference>
<keyword evidence="6" id="KW-0256">Endoplasmic reticulum</keyword>
<evidence type="ECO:0000256" key="7">
    <source>
        <dbReference type="ARBA" id="ARBA00022927"/>
    </source>
</evidence>
<keyword evidence="12" id="KW-1185">Reference proteome</keyword>
<keyword evidence="8" id="KW-0811">Translocation</keyword>
<accession>A0A8T1M550</accession>
<dbReference type="PANTHER" id="PTHR19316">
    <property type="entry name" value="PROTEIN FOLDING REGULATOR"/>
    <property type="match status" value="1"/>
</dbReference>
<evidence type="ECO:0000256" key="2">
    <source>
        <dbReference type="ARBA" id="ARBA00010588"/>
    </source>
</evidence>
<dbReference type="EMBL" id="NIRI02000056">
    <property type="protein sequence ID" value="KAG5444293.1"/>
    <property type="molecule type" value="Genomic_DNA"/>
</dbReference>
<dbReference type="PANTHER" id="PTHR19316:SF35">
    <property type="entry name" value="NUCLEOTIDE EXCHANGE FACTOR SIL1"/>
    <property type="match status" value="1"/>
</dbReference>
<protein>
    <recommendedName>
        <fullName evidence="3">Nucleotide exchange factor SIL1</fullName>
    </recommendedName>
</protein>
<keyword evidence="4" id="KW-0813">Transport</keyword>
<dbReference type="InterPro" id="IPR016024">
    <property type="entry name" value="ARM-type_fold"/>
</dbReference>
<dbReference type="SUPFAM" id="SSF48371">
    <property type="entry name" value="ARM repeat"/>
    <property type="match status" value="1"/>
</dbReference>
<sequence length="468" mass="52826">MYLFVVLLVMCISSHGEDATLNDTIFIPTHEWQVVQPGQQLPPSLHIRHDLKTGVTEAKLMDPEEHTSENMLSVISKADNASLSDVAGNHSASRKSDPNPFLLPHIEEELDESHIQRIKSKFRSYDELKADFQKINAEVKTDFELLMEIMGSLNVSDISDERLPFLLEDLSYLLHQVDNGRLFSENEGFTLLRRFIAHPNITIQKQVFSTMSAAIQGNSDVKVAALQSGLLDLLCLKLRNCTTSAYPPDESVTLMASALTTLGALLRDFPSAQKYFFSMDPAVQPLQAGFDLLATLYDYKVDGEILRNKMSRIRIQLHLFVSDLVLERTNAKQGASLPSEQNSKRLVKLYSETEFESALARSGWCDRLYHSLLHDMPRGVSADRVSTVSTHGPRQELLSATLHLHPFCDKVQPELYSLFQELEQEYAAYLALPENKDDLFFQDMLNLVVGVRKLFDKSHASRRAADEL</sequence>
<comment type="caution">
    <text evidence="11">The sequence shown here is derived from an EMBL/GenBank/DDBJ whole genome shotgun (WGS) entry which is preliminary data.</text>
</comment>
<evidence type="ECO:0000256" key="6">
    <source>
        <dbReference type="ARBA" id="ARBA00022824"/>
    </source>
</evidence>
<gene>
    <name evidence="11" type="ORF">CSKR_111831</name>
</gene>
<evidence type="ECO:0000256" key="3">
    <source>
        <dbReference type="ARBA" id="ARBA00015352"/>
    </source>
</evidence>
<evidence type="ECO:0000313" key="11">
    <source>
        <dbReference type="EMBL" id="KAG5444293.1"/>
    </source>
</evidence>
<evidence type="ECO:0000256" key="8">
    <source>
        <dbReference type="ARBA" id="ARBA00023010"/>
    </source>
</evidence>
<evidence type="ECO:0000256" key="9">
    <source>
        <dbReference type="ARBA" id="ARBA00023180"/>
    </source>
</evidence>
<keyword evidence="5 10" id="KW-0732">Signal</keyword>
<evidence type="ECO:0000256" key="4">
    <source>
        <dbReference type="ARBA" id="ARBA00022448"/>
    </source>
</evidence>
<reference evidence="11 12" key="2">
    <citation type="journal article" date="2021" name="Genomics">
        <title>High-quality reference genome for Clonorchis sinensis.</title>
        <authorList>
            <person name="Young N.D."/>
            <person name="Stroehlein A.J."/>
            <person name="Kinkar L."/>
            <person name="Wang T."/>
            <person name="Sohn W.M."/>
            <person name="Chang B.C.H."/>
            <person name="Kaur P."/>
            <person name="Weisz D."/>
            <person name="Dudchenko O."/>
            <person name="Aiden E.L."/>
            <person name="Korhonen P.K."/>
            <person name="Gasser R.B."/>
        </authorList>
    </citation>
    <scope>NUCLEOTIDE SEQUENCE [LARGE SCALE GENOMIC DNA]</scope>
    <source>
        <strain evidence="11">Cs-k2</strain>
    </source>
</reference>
<dbReference type="Proteomes" id="UP000286415">
    <property type="component" value="Unassembled WGS sequence"/>
</dbReference>
<name>A0A8T1M550_CLOSI</name>
<dbReference type="GO" id="GO:0015031">
    <property type="term" value="P:protein transport"/>
    <property type="evidence" value="ECO:0007669"/>
    <property type="project" value="UniProtKB-KW"/>
</dbReference>
<dbReference type="GO" id="GO:0005788">
    <property type="term" value="C:endoplasmic reticulum lumen"/>
    <property type="evidence" value="ECO:0007669"/>
    <property type="project" value="UniProtKB-SubCell"/>
</dbReference>
<keyword evidence="9" id="KW-0325">Glycoprotein</keyword>
<dbReference type="Gene3D" id="1.25.10.10">
    <property type="entry name" value="Leucine-rich Repeat Variant"/>
    <property type="match status" value="1"/>
</dbReference>
<comment type="subcellular location">
    <subcellularLocation>
        <location evidence="1">Endoplasmic reticulum lumen</location>
    </subcellularLocation>
</comment>
<evidence type="ECO:0000313" key="12">
    <source>
        <dbReference type="Proteomes" id="UP000286415"/>
    </source>
</evidence>
<dbReference type="InterPro" id="IPR050693">
    <property type="entry name" value="Hsp70_NEF-Inhibitors"/>
</dbReference>
<feature type="signal peptide" evidence="10">
    <location>
        <begin position="1"/>
        <end position="16"/>
    </location>
</feature>
<dbReference type="AlphaFoldDB" id="A0A8T1M550"/>